<dbReference type="PANTHER" id="PTHR18929:SF246">
    <property type="entry name" value="PROTEIN DISULFIDE ISOMERASE-LIKE 1-4"/>
    <property type="match status" value="1"/>
</dbReference>
<evidence type="ECO:0000313" key="3">
    <source>
        <dbReference type="Proteomes" id="UP001064489"/>
    </source>
</evidence>
<organism evidence="2 3">
    <name type="scientific">Acer negundo</name>
    <name type="common">Box elder</name>
    <dbReference type="NCBI Taxonomy" id="4023"/>
    <lineage>
        <taxon>Eukaryota</taxon>
        <taxon>Viridiplantae</taxon>
        <taxon>Streptophyta</taxon>
        <taxon>Embryophyta</taxon>
        <taxon>Tracheophyta</taxon>
        <taxon>Spermatophyta</taxon>
        <taxon>Magnoliopsida</taxon>
        <taxon>eudicotyledons</taxon>
        <taxon>Gunneridae</taxon>
        <taxon>Pentapetalae</taxon>
        <taxon>rosids</taxon>
        <taxon>malvids</taxon>
        <taxon>Sapindales</taxon>
        <taxon>Sapindaceae</taxon>
        <taxon>Hippocastanoideae</taxon>
        <taxon>Acereae</taxon>
        <taxon>Acer</taxon>
    </lineage>
</organism>
<proteinExistence type="inferred from homology"/>
<comment type="similarity">
    <text evidence="1">Belongs to the protein disulfide isomerase family.</text>
</comment>
<dbReference type="GO" id="GO:0006457">
    <property type="term" value="P:protein folding"/>
    <property type="evidence" value="ECO:0007669"/>
    <property type="project" value="TreeGrafter"/>
</dbReference>
<dbReference type="PANTHER" id="PTHR18929">
    <property type="entry name" value="PROTEIN DISULFIDE ISOMERASE"/>
    <property type="match status" value="1"/>
</dbReference>
<dbReference type="CDD" id="cd02981">
    <property type="entry name" value="PDI_b_family"/>
    <property type="match status" value="1"/>
</dbReference>
<dbReference type="GO" id="GO:0005783">
    <property type="term" value="C:endoplasmic reticulum"/>
    <property type="evidence" value="ECO:0007669"/>
    <property type="project" value="TreeGrafter"/>
</dbReference>
<gene>
    <name evidence="2" type="ORF">LWI28_004156</name>
</gene>
<dbReference type="GO" id="GO:0034976">
    <property type="term" value="P:response to endoplasmic reticulum stress"/>
    <property type="evidence" value="ECO:0007669"/>
    <property type="project" value="TreeGrafter"/>
</dbReference>
<dbReference type="AlphaFoldDB" id="A0AAD5I952"/>
<dbReference type="Proteomes" id="UP001064489">
    <property type="component" value="Chromosome 12"/>
</dbReference>
<reference evidence="2" key="2">
    <citation type="submission" date="2023-02" db="EMBL/GenBank/DDBJ databases">
        <authorList>
            <person name="Swenson N.G."/>
            <person name="Wegrzyn J.L."/>
            <person name="Mcevoy S.L."/>
        </authorList>
    </citation>
    <scope>NUCLEOTIDE SEQUENCE</scope>
    <source>
        <strain evidence="2">91603</strain>
        <tissue evidence="2">Leaf</tissue>
    </source>
</reference>
<dbReference type="EMBL" id="JAJSOW010000107">
    <property type="protein sequence ID" value="KAI9156307.1"/>
    <property type="molecule type" value="Genomic_DNA"/>
</dbReference>
<sequence length="506" mass="58365">MATRRLLLFFLISILLLLMIFKFTLLSKHIVLSPNQACKNILESLAFYFLSKGNHVYIDIDSDYYQKLIRQSRSIDVNEKDMVVLNGNNFSQFMTENRLVMEVGSIGSQCDYWSREPAKEYRGGEVVLVKLPAYIFKQKKLIEGSPTIYFYQHYYDDDGDDTFRKIEEYDECGRKAVMTWVKSKMRLGVYSITTMDEAKRISVDESKLVLGFLRTLEGPEIEELAAASKLFSDINFYQTTSVDVAELFHIDPHIKRPALIFLHTVTRNYSIFDGQFTRSAIADFVSEIKLPVEVTLTVENPEQIFQNPMKQIIAYRNYGAKQHELNGELNLSSIKSFGEDFLEDKLSSQPKLASETVLKLPSHSHASDQLHFHILLGRLLVFCEHKATKSLCQLRPWFQILFRKLTYYRYDIANSLQLLFVNVEMNFELGGIELPLEFGTTVDGPTIVGRKQYFSYDYNMMNDELTLSNIKSFGDNFLGDDKRLSQWELDLARQAFEPVPVGVGFS</sequence>
<reference evidence="2" key="1">
    <citation type="journal article" date="2022" name="Plant J.">
        <title>Strategies of tolerance reflected in two North American maple genomes.</title>
        <authorList>
            <person name="McEvoy S.L."/>
            <person name="Sezen U.U."/>
            <person name="Trouern-Trend A."/>
            <person name="McMahon S.M."/>
            <person name="Schaberg P.G."/>
            <person name="Yang J."/>
            <person name="Wegrzyn J.L."/>
            <person name="Swenson N.G."/>
        </authorList>
    </citation>
    <scope>NUCLEOTIDE SEQUENCE</scope>
    <source>
        <strain evidence="2">91603</strain>
    </source>
</reference>
<protein>
    <submittedName>
        <fullName evidence="2">Uncharacterized protein</fullName>
    </submittedName>
</protein>
<evidence type="ECO:0000313" key="2">
    <source>
        <dbReference type="EMBL" id="KAI9156307.1"/>
    </source>
</evidence>
<name>A0AAD5I952_ACENE</name>
<dbReference type="SUPFAM" id="SSF52833">
    <property type="entry name" value="Thioredoxin-like"/>
    <property type="match status" value="1"/>
</dbReference>
<dbReference type="InterPro" id="IPR036249">
    <property type="entry name" value="Thioredoxin-like_sf"/>
</dbReference>
<accession>A0AAD5I952</accession>
<evidence type="ECO:0000256" key="1">
    <source>
        <dbReference type="ARBA" id="ARBA00006347"/>
    </source>
</evidence>
<comment type="caution">
    <text evidence="2">The sequence shown here is derived from an EMBL/GenBank/DDBJ whole genome shotgun (WGS) entry which is preliminary data.</text>
</comment>
<dbReference type="GO" id="GO:0003756">
    <property type="term" value="F:protein disulfide isomerase activity"/>
    <property type="evidence" value="ECO:0007669"/>
    <property type="project" value="TreeGrafter"/>
</dbReference>
<dbReference type="Gene3D" id="3.40.30.10">
    <property type="entry name" value="Glutaredoxin"/>
    <property type="match status" value="1"/>
</dbReference>
<keyword evidence="3" id="KW-1185">Reference proteome</keyword>